<keyword evidence="2" id="KW-0805">Transcription regulation</keyword>
<sequence length="312" mass="36690">MERSKSQEEHCNRKRRQQDKRFYFFYKIITASCIQDRRIKIPNKFIRIFGKELSDIALLKVPSSSKEWRVDVKKDEGHIWFQSGWHEFVKYHNISVSHLLVFRYDRNSSFGVVIFDTRASEIGYECETNDLEEPCIEIGTQTSSENENSEEDSMTITVESDYTNQETEAREFSSLQEEQLANLVFKPRRPVSFADKERAIAAANKFTSKKQFCIVTMRPSFVHKRFVLNLPIAFSKHLQNGDYDVTLRGSDRQMWKVRGAGQPQFRLRAGWKEFVLDNGLEEDDICIFEIVSMKHKQLKVSIFRIQPERSDN</sequence>
<evidence type="ECO:0000256" key="2">
    <source>
        <dbReference type="ARBA" id="ARBA00023015"/>
    </source>
</evidence>
<feature type="domain" description="TF-B3" evidence="6">
    <location>
        <begin position="213"/>
        <end position="306"/>
    </location>
</feature>
<name>A0A2G5E540_AQUCA</name>
<dbReference type="GO" id="GO:0005634">
    <property type="term" value="C:nucleus"/>
    <property type="evidence" value="ECO:0007669"/>
    <property type="project" value="UniProtKB-SubCell"/>
</dbReference>
<evidence type="ECO:0000259" key="6">
    <source>
        <dbReference type="PROSITE" id="PS50863"/>
    </source>
</evidence>
<dbReference type="STRING" id="218851.A0A2G5E540"/>
<dbReference type="SMART" id="SM01019">
    <property type="entry name" value="B3"/>
    <property type="match status" value="2"/>
</dbReference>
<evidence type="ECO:0000256" key="5">
    <source>
        <dbReference type="ARBA" id="ARBA00023242"/>
    </source>
</evidence>
<dbReference type="InterPro" id="IPR015300">
    <property type="entry name" value="DNA-bd_pseudobarrel_sf"/>
</dbReference>
<dbReference type="Gene3D" id="2.40.330.10">
    <property type="entry name" value="DNA-binding pseudobarrel domain"/>
    <property type="match status" value="2"/>
</dbReference>
<dbReference type="InterPro" id="IPR050655">
    <property type="entry name" value="Plant_B3_domain"/>
</dbReference>
<accession>A0A2G5E540</accession>
<dbReference type="AlphaFoldDB" id="A0A2G5E540"/>
<feature type="domain" description="TF-B3" evidence="6">
    <location>
        <begin position="24"/>
        <end position="118"/>
    </location>
</feature>
<keyword evidence="5" id="KW-0539">Nucleus</keyword>
<keyword evidence="4" id="KW-0804">Transcription</keyword>
<dbReference type="FunCoup" id="A0A2G5E540">
    <property type="interactions" value="76"/>
</dbReference>
<dbReference type="OrthoDB" id="1666376at2759"/>
<evidence type="ECO:0000256" key="4">
    <source>
        <dbReference type="ARBA" id="ARBA00023163"/>
    </source>
</evidence>
<dbReference type="PANTHER" id="PTHR31920">
    <property type="entry name" value="B3 DOMAIN-CONTAINING"/>
    <property type="match status" value="1"/>
</dbReference>
<dbReference type="CDD" id="cd10017">
    <property type="entry name" value="B3_DNA"/>
    <property type="match status" value="2"/>
</dbReference>
<evidence type="ECO:0000256" key="1">
    <source>
        <dbReference type="ARBA" id="ARBA00004123"/>
    </source>
</evidence>
<keyword evidence="8" id="KW-1185">Reference proteome</keyword>
<dbReference type="SUPFAM" id="SSF101936">
    <property type="entry name" value="DNA-binding pseudobarrel domain"/>
    <property type="match status" value="2"/>
</dbReference>
<dbReference type="Proteomes" id="UP000230069">
    <property type="component" value="Unassembled WGS sequence"/>
</dbReference>
<dbReference type="EMBL" id="KZ305028">
    <property type="protein sequence ID" value="PIA50888.1"/>
    <property type="molecule type" value="Genomic_DNA"/>
</dbReference>
<protein>
    <recommendedName>
        <fullName evidence="6">TF-B3 domain-containing protein</fullName>
    </recommendedName>
</protein>
<dbReference type="PROSITE" id="PS50863">
    <property type="entry name" value="B3"/>
    <property type="match status" value="2"/>
</dbReference>
<comment type="subcellular location">
    <subcellularLocation>
        <location evidence="1">Nucleus</location>
    </subcellularLocation>
</comment>
<proteinExistence type="predicted"/>
<organism evidence="7 8">
    <name type="scientific">Aquilegia coerulea</name>
    <name type="common">Rocky mountain columbine</name>
    <dbReference type="NCBI Taxonomy" id="218851"/>
    <lineage>
        <taxon>Eukaryota</taxon>
        <taxon>Viridiplantae</taxon>
        <taxon>Streptophyta</taxon>
        <taxon>Embryophyta</taxon>
        <taxon>Tracheophyta</taxon>
        <taxon>Spermatophyta</taxon>
        <taxon>Magnoliopsida</taxon>
        <taxon>Ranunculales</taxon>
        <taxon>Ranunculaceae</taxon>
        <taxon>Thalictroideae</taxon>
        <taxon>Aquilegia</taxon>
    </lineage>
</organism>
<dbReference type="InterPro" id="IPR003340">
    <property type="entry name" value="B3_DNA-bd"/>
</dbReference>
<keyword evidence="3" id="KW-0238">DNA-binding</keyword>
<dbReference type="PANTHER" id="PTHR31920:SF37">
    <property type="entry name" value="B3 DOMAIN-CONTAINING TRANSCRIPTION FACTOR VRN1"/>
    <property type="match status" value="1"/>
</dbReference>
<evidence type="ECO:0000256" key="3">
    <source>
        <dbReference type="ARBA" id="ARBA00023125"/>
    </source>
</evidence>
<dbReference type="Pfam" id="PF02362">
    <property type="entry name" value="B3"/>
    <property type="match status" value="2"/>
</dbReference>
<evidence type="ECO:0000313" key="7">
    <source>
        <dbReference type="EMBL" id="PIA50888.1"/>
    </source>
</evidence>
<gene>
    <name evidence="7" type="ORF">AQUCO_01100001v1</name>
</gene>
<reference evidence="7 8" key="1">
    <citation type="submission" date="2017-09" db="EMBL/GenBank/DDBJ databases">
        <title>WGS assembly of Aquilegia coerulea Goldsmith.</title>
        <authorList>
            <person name="Hodges S."/>
            <person name="Kramer E."/>
            <person name="Nordborg M."/>
            <person name="Tomkins J."/>
            <person name="Borevitz J."/>
            <person name="Derieg N."/>
            <person name="Yan J."/>
            <person name="Mihaltcheva S."/>
            <person name="Hayes R.D."/>
            <person name="Rokhsar D."/>
        </authorList>
    </citation>
    <scope>NUCLEOTIDE SEQUENCE [LARGE SCALE GENOMIC DNA]</scope>
    <source>
        <strain evidence="8">cv. Goldsmith</strain>
    </source>
</reference>
<evidence type="ECO:0000313" key="8">
    <source>
        <dbReference type="Proteomes" id="UP000230069"/>
    </source>
</evidence>
<dbReference type="InParanoid" id="A0A2G5E540"/>
<dbReference type="GO" id="GO:0003677">
    <property type="term" value="F:DNA binding"/>
    <property type="evidence" value="ECO:0007669"/>
    <property type="project" value="UniProtKB-KW"/>
</dbReference>